<comment type="caution">
    <text evidence="2">The sequence shown here is derived from an EMBL/GenBank/DDBJ whole genome shotgun (WGS) entry which is preliminary data.</text>
</comment>
<dbReference type="Pfam" id="PF05050">
    <property type="entry name" value="Methyltransf_21"/>
    <property type="match status" value="1"/>
</dbReference>
<dbReference type="InterPro" id="IPR029063">
    <property type="entry name" value="SAM-dependent_MTases_sf"/>
</dbReference>
<evidence type="ECO:0000259" key="1">
    <source>
        <dbReference type="Pfam" id="PF05050"/>
    </source>
</evidence>
<keyword evidence="2" id="KW-0489">Methyltransferase</keyword>
<dbReference type="RefSeq" id="WP_355398006.1">
    <property type="nucleotide sequence ID" value="NZ_JBEGHN010000003.1"/>
</dbReference>
<reference evidence="2 3" key="1">
    <citation type="submission" date="2024-06" db="EMBL/GenBank/DDBJ databases">
        <title>The Natural Products Discovery Center: Release of the First 8490 Sequenced Strains for Exploring Actinobacteria Biosynthetic Diversity.</title>
        <authorList>
            <person name="Kalkreuter E."/>
            <person name="Kautsar S.A."/>
            <person name="Yang D."/>
            <person name="Bader C.D."/>
            <person name="Teijaro C.N."/>
            <person name="Fluegel L."/>
            <person name="Davis C.M."/>
            <person name="Simpson J.R."/>
            <person name="Lauterbach L."/>
            <person name="Steele A.D."/>
            <person name="Gui C."/>
            <person name="Meng S."/>
            <person name="Li G."/>
            <person name="Viehrig K."/>
            <person name="Ye F."/>
            <person name="Su P."/>
            <person name="Kiefer A.F."/>
            <person name="Nichols A."/>
            <person name="Cepeda A.J."/>
            <person name="Yan W."/>
            <person name="Fan B."/>
            <person name="Jiang Y."/>
            <person name="Adhikari A."/>
            <person name="Zheng C.-J."/>
            <person name="Schuster L."/>
            <person name="Cowan T.M."/>
            <person name="Smanski M.J."/>
            <person name="Chevrette M.G."/>
            <person name="De Carvalho L.P.S."/>
            <person name="Shen B."/>
        </authorList>
    </citation>
    <scope>NUCLEOTIDE SEQUENCE [LARGE SCALE GENOMIC DNA]</scope>
    <source>
        <strain evidence="2 3">NPDC006434</strain>
    </source>
</reference>
<dbReference type="InterPro" id="IPR052514">
    <property type="entry name" value="SAM-dependent_MTase"/>
</dbReference>
<proteinExistence type="predicted"/>
<accession>A0ABV2UYW2</accession>
<dbReference type="GO" id="GO:0008168">
    <property type="term" value="F:methyltransferase activity"/>
    <property type="evidence" value="ECO:0007669"/>
    <property type="project" value="UniProtKB-KW"/>
</dbReference>
<protein>
    <submittedName>
        <fullName evidence="2">FkbM family methyltransferase</fullName>
    </submittedName>
</protein>
<organism evidence="2 3">
    <name type="scientific">Streptomyces ossamyceticus</name>
    <dbReference type="NCBI Taxonomy" id="249581"/>
    <lineage>
        <taxon>Bacteria</taxon>
        <taxon>Bacillati</taxon>
        <taxon>Actinomycetota</taxon>
        <taxon>Actinomycetes</taxon>
        <taxon>Kitasatosporales</taxon>
        <taxon>Streptomycetaceae</taxon>
        <taxon>Streptomyces</taxon>
    </lineage>
</organism>
<dbReference type="Proteomes" id="UP001550210">
    <property type="component" value="Unassembled WGS sequence"/>
</dbReference>
<dbReference type="NCBIfam" id="TIGR01444">
    <property type="entry name" value="fkbM_fam"/>
    <property type="match status" value="1"/>
</dbReference>
<dbReference type="Gene3D" id="3.40.50.150">
    <property type="entry name" value="Vaccinia Virus protein VP39"/>
    <property type="match status" value="1"/>
</dbReference>
<dbReference type="InterPro" id="IPR006342">
    <property type="entry name" value="FkbM_mtfrase"/>
</dbReference>
<dbReference type="PANTHER" id="PTHR34203">
    <property type="entry name" value="METHYLTRANSFERASE, FKBM FAMILY PROTEIN"/>
    <property type="match status" value="1"/>
</dbReference>
<name>A0ABV2UYW2_9ACTN</name>
<dbReference type="PANTHER" id="PTHR34203:SF15">
    <property type="entry name" value="SLL1173 PROTEIN"/>
    <property type="match status" value="1"/>
</dbReference>
<dbReference type="GO" id="GO:0032259">
    <property type="term" value="P:methylation"/>
    <property type="evidence" value="ECO:0007669"/>
    <property type="project" value="UniProtKB-KW"/>
</dbReference>
<gene>
    <name evidence="2" type="ORF">ABZZ21_19620</name>
</gene>
<keyword evidence="3" id="KW-1185">Reference proteome</keyword>
<sequence length="329" mass="36326">MPLAIRLPHHPGVLEADGPYPRALNVLSRKQTAVQRQLRRSGLAGYEPVTQATLMALAEQAPPGSAVYDVGAHIGLYAALIDAVYGRRLSVHAFEPTPDTARVCGDIRRHNGLRFELITSAVSDTPGTAELCLSLKGESSNSLNAAHRRHTETVTVPVTTLDAFTEQRSLSPHLIKIDVETLEGQVLAGALRTARRHRPWIVLEILPGSDHDTLGRALDEFTELGYGLHLLQPESPWPGRTRGDYRTHVGSQCRDWLLTPAPLTYDFHHAVRTWLRAILACDERTNLIVPAGTPYPRGWNAPYPSTPVDEAHDRALWNQPRPGRVPARI</sequence>
<keyword evidence="2" id="KW-0808">Transferase</keyword>
<evidence type="ECO:0000313" key="2">
    <source>
        <dbReference type="EMBL" id="MET9846734.1"/>
    </source>
</evidence>
<dbReference type="EMBL" id="JBEXPZ010000024">
    <property type="protein sequence ID" value="MET9846734.1"/>
    <property type="molecule type" value="Genomic_DNA"/>
</dbReference>
<feature type="domain" description="Methyltransferase FkbM" evidence="1">
    <location>
        <begin position="69"/>
        <end position="226"/>
    </location>
</feature>
<evidence type="ECO:0000313" key="3">
    <source>
        <dbReference type="Proteomes" id="UP001550210"/>
    </source>
</evidence>
<dbReference type="SUPFAM" id="SSF53335">
    <property type="entry name" value="S-adenosyl-L-methionine-dependent methyltransferases"/>
    <property type="match status" value="1"/>
</dbReference>